<organism evidence="3 4">
    <name type="scientific">Massilia haematophila</name>
    <dbReference type="NCBI Taxonomy" id="457923"/>
    <lineage>
        <taxon>Bacteria</taxon>
        <taxon>Pseudomonadati</taxon>
        <taxon>Pseudomonadota</taxon>
        <taxon>Betaproteobacteria</taxon>
        <taxon>Burkholderiales</taxon>
        <taxon>Oxalobacteraceae</taxon>
        <taxon>Telluria group</taxon>
        <taxon>Massilia</taxon>
    </lineage>
</organism>
<comment type="caution">
    <text evidence="3">The sequence shown here is derived from an EMBL/GenBank/DDBJ whole genome shotgun (WGS) entry which is preliminary data.</text>
</comment>
<dbReference type="EMBL" id="JBHRVV010000001">
    <property type="protein sequence ID" value="MFC3459133.1"/>
    <property type="molecule type" value="Genomic_DNA"/>
</dbReference>
<dbReference type="NCBIfam" id="TIGR02595">
    <property type="entry name" value="PEP_CTERM"/>
    <property type="match status" value="1"/>
</dbReference>
<dbReference type="Pfam" id="PF07589">
    <property type="entry name" value="PEP-CTERM"/>
    <property type="match status" value="1"/>
</dbReference>
<name>A0ABV7PLT8_9BURK</name>
<keyword evidence="4" id="KW-1185">Reference proteome</keyword>
<gene>
    <name evidence="3" type="ORF">ACFOPH_12895</name>
</gene>
<accession>A0ABV7PLT8</accession>
<reference evidence="4" key="1">
    <citation type="journal article" date="2019" name="Int. J. Syst. Evol. Microbiol.">
        <title>The Global Catalogue of Microorganisms (GCM) 10K type strain sequencing project: providing services to taxonomists for standard genome sequencing and annotation.</title>
        <authorList>
            <consortium name="The Broad Institute Genomics Platform"/>
            <consortium name="The Broad Institute Genome Sequencing Center for Infectious Disease"/>
            <person name="Wu L."/>
            <person name="Ma J."/>
        </authorList>
    </citation>
    <scope>NUCLEOTIDE SEQUENCE [LARGE SCALE GENOMIC DNA]</scope>
    <source>
        <strain evidence="4">CCM 7480</strain>
    </source>
</reference>
<feature type="chain" id="PRO_5045848714" evidence="1">
    <location>
        <begin position="22"/>
        <end position="200"/>
    </location>
</feature>
<proteinExistence type="predicted"/>
<dbReference type="InterPro" id="IPR013424">
    <property type="entry name" value="Ice-binding_C"/>
</dbReference>
<dbReference type="RefSeq" id="WP_379735652.1">
    <property type="nucleotide sequence ID" value="NZ_JBHRVV010000001.1"/>
</dbReference>
<evidence type="ECO:0000313" key="4">
    <source>
        <dbReference type="Proteomes" id="UP001595665"/>
    </source>
</evidence>
<dbReference type="Proteomes" id="UP001595665">
    <property type="component" value="Unassembled WGS sequence"/>
</dbReference>
<keyword evidence="1" id="KW-0732">Signal</keyword>
<protein>
    <submittedName>
        <fullName evidence="3">PEP-CTERM sorting domain-containing protein</fullName>
    </submittedName>
</protein>
<evidence type="ECO:0000313" key="3">
    <source>
        <dbReference type="EMBL" id="MFC3459133.1"/>
    </source>
</evidence>
<evidence type="ECO:0000259" key="2">
    <source>
        <dbReference type="Pfam" id="PF07589"/>
    </source>
</evidence>
<feature type="domain" description="Ice-binding protein C-terminal" evidence="2">
    <location>
        <begin position="175"/>
        <end position="196"/>
    </location>
</feature>
<sequence>MKILSYLAAAALSLLPLCSQAGVIYQWQATNDETPYGITLELEFDEATVQAGTLNYYFEHFNDDLPPPGLLNLRYTFPGPYGVQWSLQDGGFESQLGYIDLQLSFGADGFLSGSIYLNDSESHLYMESVGRTFTIVDANSDYEMIEAGCPWHRPEPCAGATGYLAREGAELPAEVPEPATLALFGAGLLAAARLRRKTVR</sequence>
<feature type="signal peptide" evidence="1">
    <location>
        <begin position="1"/>
        <end position="21"/>
    </location>
</feature>
<evidence type="ECO:0000256" key="1">
    <source>
        <dbReference type="SAM" id="SignalP"/>
    </source>
</evidence>